<dbReference type="Gene3D" id="3.30.530.20">
    <property type="match status" value="1"/>
</dbReference>
<dbReference type="AlphaFoldDB" id="A0A516GWE6"/>
<dbReference type="Pfam" id="PF10604">
    <property type="entry name" value="Polyketide_cyc2"/>
    <property type="match status" value="1"/>
</dbReference>
<dbReference type="Proteomes" id="UP000317496">
    <property type="component" value="Chromosome"/>
</dbReference>
<dbReference type="InterPro" id="IPR023393">
    <property type="entry name" value="START-like_dom_sf"/>
</dbReference>
<proteinExistence type="predicted"/>
<evidence type="ECO:0000313" key="1">
    <source>
        <dbReference type="EMBL" id="QDO95839.1"/>
    </source>
</evidence>
<dbReference type="KEGG" id="fer:FNB15_00415"/>
<organism evidence="1 2">
    <name type="scientific">Ferrovibrio terrae</name>
    <dbReference type="NCBI Taxonomy" id="2594003"/>
    <lineage>
        <taxon>Bacteria</taxon>
        <taxon>Pseudomonadati</taxon>
        <taxon>Pseudomonadota</taxon>
        <taxon>Alphaproteobacteria</taxon>
        <taxon>Rhodospirillales</taxon>
        <taxon>Rhodospirillaceae</taxon>
        <taxon>Ferrovibrio</taxon>
    </lineage>
</organism>
<dbReference type="SUPFAM" id="SSF55961">
    <property type="entry name" value="Bet v1-like"/>
    <property type="match status" value="1"/>
</dbReference>
<name>A0A516GWE6_9PROT</name>
<keyword evidence="2" id="KW-1185">Reference proteome</keyword>
<dbReference type="InterPro" id="IPR019587">
    <property type="entry name" value="Polyketide_cyclase/dehydratase"/>
</dbReference>
<dbReference type="CDD" id="cd07821">
    <property type="entry name" value="PYR_PYL_RCAR_like"/>
    <property type="match status" value="1"/>
</dbReference>
<accession>A0A516GWE6</accession>
<protein>
    <submittedName>
        <fullName evidence="1">SRPBCC family protein</fullName>
    </submittedName>
</protein>
<reference evidence="1 2" key="1">
    <citation type="submission" date="2019-07" db="EMBL/GenBank/DDBJ databases">
        <title>Genome sequencing for Ferrovibrio sp. K5.</title>
        <authorList>
            <person name="Park S.-J."/>
        </authorList>
    </citation>
    <scope>NUCLEOTIDE SEQUENCE [LARGE SCALE GENOMIC DNA]</scope>
    <source>
        <strain evidence="1 2">K5</strain>
    </source>
</reference>
<evidence type="ECO:0000313" key="2">
    <source>
        <dbReference type="Proteomes" id="UP000317496"/>
    </source>
</evidence>
<dbReference type="EMBL" id="CP041636">
    <property type="protein sequence ID" value="QDO95839.1"/>
    <property type="molecule type" value="Genomic_DNA"/>
</dbReference>
<dbReference type="RefSeq" id="WP_144066820.1">
    <property type="nucleotide sequence ID" value="NZ_CP041636.1"/>
</dbReference>
<gene>
    <name evidence="1" type="ORF">FNB15_00415</name>
</gene>
<dbReference type="OrthoDB" id="1364128at2"/>
<sequence>MPTIRKEMPIAAGIDSVWAAFRDVGAVHRLAPGFVTDCRMEEGGAARIVTFGNGMVAREVIVDVDDAGRRLAYAVVGGRLTHHNASFEVIDDGPGRCRVVWRADLLPADLKPAIEGMMEQGMLAMQRRLEGRAA</sequence>